<dbReference type="RefSeq" id="WP_143947821.1">
    <property type="nucleotide sequence ID" value="NZ_BAABMB010000002.1"/>
</dbReference>
<accession>A0A556AU97</accession>
<dbReference type="OrthoDB" id="1100567at2"/>
<dbReference type="EMBL" id="VLTJ01000015">
    <property type="protein sequence ID" value="TSH96528.1"/>
    <property type="molecule type" value="Genomic_DNA"/>
</dbReference>
<feature type="domain" description="FecR N-terminal" evidence="2">
    <location>
        <begin position="14"/>
        <end position="55"/>
    </location>
</feature>
<protein>
    <submittedName>
        <fullName evidence="3">DUF4880 domain-containing protein</fullName>
    </submittedName>
</protein>
<keyword evidence="4" id="KW-1185">Reference proteome</keyword>
<dbReference type="Gene3D" id="2.60.120.1440">
    <property type="match status" value="1"/>
</dbReference>
<dbReference type="GO" id="GO:0016989">
    <property type="term" value="F:sigma factor antagonist activity"/>
    <property type="evidence" value="ECO:0007669"/>
    <property type="project" value="TreeGrafter"/>
</dbReference>
<dbReference type="Pfam" id="PF16220">
    <property type="entry name" value="DUF4880"/>
    <property type="match status" value="1"/>
</dbReference>
<reference evidence="3 4" key="1">
    <citation type="submission" date="2019-07" db="EMBL/GenBank/DDBJ databases">
        <title>Qingshengfaniella alkalisoli gen. nov., sp. nov., isolated from saline soil.</title>
        <authorList>
            <person name="Xu L."/>
            <person name="Huang X.-X."/>
            <person name="Sun J.-Q."/>
        </authorList>
    </citation>
    <scope>NUCLEOTIDE SEQUENCE [LARGE SCALE GENOMIC DNA]</scope>
    <source>
        <strain evidence="3 4">DSM 27279</strain>
    </source>
</reference>
<feature type="domain" description="FecR protein" evidence="1">
    <location>
        <begin position="114"/>
        <end position="213"/>
    </location>
</feature>
<dbReference type="PANTHER" id="PTHR30273">
    <property type="entry name" value="PERIPLASMIC SIGNAL SENSOR AND SIGMA FACTOR ACTIVATOR FECR-RELATED"/>
    <property type="match status" value="1"/>
</dbReference>
<comment type="caution">
    <text evidence="3">The sequence shown here is derived from an EMBL/GenBank/DDBJ whole genome shotgun (WGS) entry which is preliminary data.</text>
</comment>
<dbReference type="PANTHER" id="PTHR30273:SF2">
    <property type="entry name" value="PROTEIN FECR"/>
    <property type="match status" value="1"/>
</dbReference>
<dbReference type="AlphaFoldDB" id="A0A556AU97"/>
<name>A0A556AU97_9BURK</name>
<evidence type="ECO:0000313" key="4">
    <source>
        <dbReference type="Proteomes" id="UP000318405"/>
    </source>
</evidence>
<dbReference type="InterPro" id="IPR006860">
    <property type="entry name" value="FecR"/>
</dbReference>
<sequence>MGTESMSIPFRVQQQAVEWLVELQSSEVREDTRRRWREWRDAHPDHARAWQSVEAFSARLQGLSSPLAHAVLTAPRSDARRRAVKALAILLFAGGTAWTAGREMPLGVWLADRRTSTGERRHLVLDDGTQLHLNARTAIDVVFDDAQRLVRLLEGECFIETAPDPLVSGRAGRPFLVETAQGRLRALGTRFLVHQRDGDSGRSRIAVYAGAVEARANASDDARIVRAGQQVVFTRNHFDAVDQADDAASAWVDGMLVARDMPLAEFVAALSLYRSGYLGCDHTVAHLPITGTYPLDDTGKVLDMLAATLPVEIRYMTRYWVRVEAATV</sequence>
<dbReference type="InterPro" id="IPR012373">
    <property type="entry name" value="Ferrdict_sens_TM"/>
</dbReference>
<dbReference type="Pfam" id="PF04773">
    <property type="entry name" value="FecR"/>
    <property type="match status" value="1"/>
</dbReference>
<evidence type="ECO:0000259" key="2">
    <source>
        <dbReference type="Pfam" id="PF16220"/>
    </source>
</evidence>
<dbReference type="PIRSF" id="PIRSF018266">
    <property type="entry name" value="FecR"/>
    <property type="match status" value="1"/>
</dbReference>
<organism evidence="3 4">
    <name type="scientific">Verticiella sediminum</name>
    <dbReference type="NCBI Taxonomy" id="1247510"/>
    <lineage>
        <taxon>Bacteria</taxon>
        <taxon>Pseudomonadati</taxon>
        <taxon>Pseudomonadota</taxon>
        <taxon>Betaproteobacteria</taxon>
        <taxon>Burkholderiales</taxon>
        <taxon>Alcaligenaceae</taxon>
        <taxon>Verticiella</taxon>
    </lineage>
</organism>
<evidence type="ECO:0000313" key="3">
    <source>
        <dbReference type="EMBL" id="TSH96528.1"/>
    </source>
</evidence>
<dbReference type="InterPro" id="IPR032623">
    <property type="entry name" value="FecR_N"/>
</dbReference>
<proteinExistence type="predicted"/>
<gene>
    <name evidence="3" type="ORF">FOZ76_09025</name>
</gene>
<dbReference type="Proteomes" id="UP000318405">
    <property type="component" value="Unassembled WGS sequence"/>
</dbReference>
<evidence type="ECO:0000259" key="1">
    <source>
        <dbReference type="Pfam" id="PF04773"/>
    </source>
</evidence>